<dbReference type="AlphaFoldDB" id="A0AAV9WKN3"/>
<sequence length="405" mass="45138">MAGIPIAAIALQALQAPSTSSLAKTTDENRNGLYKALWGWRLCSGCNAVGICTLVTCPGNRIPSLERYFGHYRELVSSYGHDLEHHRMDAVVSSHQEIFELITTLKEQPDITRGSLTEQVFGSPTSMRIESEEEHVIGLAVKALTMVCSTHWLNRNAEHDNGDMASPNWLKDVPFNAFLEGLFPMIDHPGFGEDASASFWEMKSKITGNKLIQRGGLAFAPTEDLSNHLKLNRRTGVIEIFHHTAFLKESLRITKSMKSTIGMEESIRLGALPRQLALEALDSIQKIIFPLSDPSAVTLLQRLVSEKKFDEDCLRFEASTIREPHETNTRYLYFGARLADIYDELENPTPRGFISRWAKRKGAGHANIATIAAVVLALIFGLVTLGLGGFQAWISWQQWKHPIPS</sequence>
<accession>A0AAV9WKN3</accession>
<gene>
    <name evidence="2" type="ORF">TWF481_004437</name>
</gene>
<evidence type="ECO:0000313" key="2">
    <source>
        <dbReference type="EMBL" id="KAK6509706.1"/>
    </source>
</evidence>
<evidence type="ECO:0000313" key="3">
    <source>
        <dbReference type="Proteomes" id="UP001370758"/>
    </source>
</evidence>
<dbReference type="EMBL" id="JAVHJL010000002">
    <property type="protein sequence ID" value="KAK6509706.1"/>
    <property type="molecule type" value="Genomic_DNA"/>
</dbReference>
<protein>
    <submittedName>
        <fullName evidence="2">Uncharacterized protein</fullName>
    </submittedName>
</protein>
<keyword evidence="1" id="KW-1133">Transmembrane helix</keyword>
<reference evidence="2 3" key="1">
    <citation type="submission" date="2023-08" db="EMBL/GenBank/DDBJ databases">
        <authorList>
            <person name="Palmer J.M."/>
        </authorList>
    </citation>
    <scope>NUCLEOTIDE SEQUENCE [LARGE SCALE GENOMIC DNA]</scope>
    <source>
        <strain evidence="2 3">TWF481</strain>
    </source>
</reference>
<organism evidence="2 3">
    <name type="scientific">Arthrobotrys musiformis</name>
    <dbReference type="NCBI Taxonomy" id="47236"/>
    <lineage>
        <taxon>Eukaryota</taxon>
        <taxon>Fungi</taxon>
        <taxon>Dikarya</taxon>
        <taxon>Ascomycota</taxon>
        <taxon>Pezizomycotina</taxon>
        <taxon>Orbiliomycetes</taxon>
        <taxon>Orbiliales</taxon>
        <taxon>Orbiliaceae</taxon>
        <taxon>Arthrobotrys</taxon>
    </lineage>
</organism>
<keyword evidence="3" id="KW-1185">Reference proteome</keyword>
<keyword evidence="1" id="KW-0472">Membrane</keyword>
<proteinExistence type="predicted"/>
<keyword evidence="1" id="KW-0812">Transmembrane</keyword>
<evidence type="ECO:0000256" key="1">
    <source>
        <dbReference type="SAM" id="Phobius"/>
    </source>
</evidence>
<comment type="caution">
    <text evidence="2">The sequence shown here is derived from an EMBL/GenBank/DDBJ whole genome shotgun (WGS) entry which is preliminary data.</text>
</comment>
<dbReference type="Proteomes" id="UP001370758">
    <property type="component" value="Unassembled WGS sequence"/>
</dbReference>
<feature type="transmembrane region" description="Helical" evidence="1">
    <location>
        <begin position="368"/>
        <end position="390"/>
    </location>
</feature>
<name>A0AAV9WKN3_9PEZI</name>